<gene>
    <name evidence="1" type="ORF">CMV_027133</name>
</gene>
<dbReference type="AlphaFoldDB" id="A0A8J4QC41"/>
<dbReference type="OrthoDB" id="1721831at2759"/>
<evidence type="ECO:0000313" key="1">
    <source>
        <dbReference type="EMBL" id="KAF3946622.1"/>
    </source>
</evidence>
<dbReference type="EMBL" id="JRKL02008879">
    <property type="protein sequence ID" value="KAF3946622.1"/>
    <property type="molecule type" value="Genomic_DNA"/>
</dbReference>
<proteinExistence type="predicted"/>
<reference evidence="1" key="1">
    <citation type="submission" date="2020-03" db="EMBL/GenBank/DDBJ databases">
        <title>Castanea mollissima Vanexum genome sequencing.</title>
        <authorList>
            <person name="Staton M."/>
        </authorList>
    </citation>
    <scope>NUCLEOTIDE SEQUENCE</scope>
    <source>
        <tissue evidence="1">Leaf</tissue>
    </source>
</reference>
<sequence length="83" mass="9349">MLLIACGFLIKYCNLCPFRELQHRIRNWSCFLLGYLCEPTCLGSGANPWMVKRNFCGWTSSLHLSKGRCSVIAAPSPHRSLAC</sequence>
<protein>
    <submittedName>
        <fullName evidence="1">Uncharacterized protein</fullName>
    </submittedName>
</protein>
<organism evidence="1 2">
    <name type="scientific">Castanea mollissima</name>
    <name type="common">Chinese chestnut</name>
    <dbReference type="NCBI Taxonomy" id="60419"/>
    <lineage>
        <taxon>Eukaryota</taxon>
        <taxon>Viridiplantae</taxon>
        <taxon>Streptophyta</taxon>
        <taxon>Embryophyta</taxon>
        <taxon>Tracheophyta</taxon>
        <taxon>Spermatophyta</taxon>
        <taxon>Magnoliopsida</taxon>
        <taxon>eudicotyledons</taxon>
        <taxon>Gunneridae</taxon>
        <taxon>Pentapetalae</taxon>
        <taxon>rosids</taxon>
        <taxon>fabids</taxon>
        <taxon>Fagales</taxon>
        <taxon>Fagaceae</taxon>
        <taxon>Castanea</taxon>
    </lineage>
</organism>
<dbReference type="Proteomes" id="UP000737018">
    <property type="component" value="Unassembled WGS sequence"/>
</dbReference>
<name>A0A8J4QC41_9ROSI</name>
<evidence type="ECO:0000313" key="2">
    <source>
        <dbReference type="Proteomes" id="UP000737018"/>
    </source>
</evidence>
<accession>A0A8J4QC41</accession>
<feature type="non-terminal residue" evidence="1">
    <location>
        <position position="1"/>
    </location>
</feature>
<comment type="caution">
    <text evidence="1">The sequence shown here is derived from an EMBL/GenBank/DDBJ whole genome shotgun (WGS) entry which is preliminary data.</text>
</comment>
<keyword evidence="2" id="KW-1185">Reference proteome</keyword>